<evidence type="ECO:0000313" key="1">
    <source>
        <dbReference type="EMBL" id="EAZ20135.1"/>
    </source>
</evidence>
<dbReference type="EMBL" id="CM000149">
    <property type="protein sequence ID" value="EAZ20135.1"/>
    <property type="molecule type" value="Genomic_DNA"/>
</dbReference>
<gene>
    <name evidence="1" type="ORF">OsJ_35734</name>
</gene>
<dbReference type="Proteomes" id="UP000007752">
    <property type="component" value="Chromosome 12"/>
</dbReference>
<dbReference type="AlphaFoldDB" id="A0A8J8YHU8"/>
<proteinExistence type="predicted"/>
<reference evidence="1" key="1">
    <citation type="journal article" date="2005" name="PLoS Biol.">
        <title>The genomes of Oryza sativa: a history of duplications.</title>
        <authorList>
            <person name="Yu J."/>
            <person name="Wang J."/>
            <person name="Lin W."/>
            <person name="Li S."/>
            <person name="Li H."/>
            <person name="Zhou J."/>
            <person name="Ni P."/>
            <person name="Dong W."/>
            <person name="Hu S."/>
            <person name="Zeng C."/>
            <person name="Zhang J."/>
            <person name="Zhang Y."/>
            <person name="Li R."/>
            <person name="Xu Z."/>
            <person name="Li S."/>
            <person name="Li X."/>
            <person name="Zheng H."/>
            <person name="Cong L."/>
            <person name="Lin L."/>
            <person name="Yin J."/>
            <person name="Geng J."/>
            <person name="Li G."/>
            <person name="Shi J."/>
            <person name="Liu J."/>
            <person name="Lv H."/>
            <person name="Li J."/>
            <person name="Wang J."/>
            <person name="Deng Y."/>
            <person name="Ran L."/>
            <person name="Shi X."/>
            <person name="Wang X."/>
            <person name="Wu Q."/>
            <person name="Li C."/>
            <person name="Ren X."/>
            <person name="Wang J."/>
            <person name="Wang X."/>
            <person name="Li D."/>
            <person name="Liu D."/>
            <person name="Zhang X."/>
            <person name="Ji Z."/>
            <person name="Zhao W."/>
            <person name="Sun Y."/>
            <person name="Zhang Z."/>
            <person name="Bao J."/>
            <person name="Han Y."/>
            <person name="Dong L."/>
            <person name="Ji J."/>
            <person name="Chen P."/>
            <person name="Wu S."/>
            <person name="Liu J."/>
            <person name="Xiao Y."/>
            <person name="Bu D."/>
            <person name="Tan J."/>
            <person name="Yang L."/>
            <person name="Ye C."/>
            <person name="Zhang J."/>
            <person name="Xu J."/>
            <person name="Zhou Y."/>
            <person name="Yu Y."/>
            <person name="Zhang B."/>
            <person name="Zhuang S."/>
            <person name="Wei H."/>
            <person name="Liu B."/>
            <person name="Lei M."/>
            <person name="Yu H."/>
            <person name="Li Y."/>
            <person name="Xu H."/>
            <person name="Wei S."/>
            <person name="He X."/>
            <person name="Fang L."/>
            <person name="Zhang Z."/>
            <person name="Zhang Y."/>
            <person name="Huang X."/>
            <person name="Su Z."/>
            <person name="Tong W."/>
            <person name="Li J."/>
            <person name="Tong Z."/>
            <person name="Li S."/>
            <person name="Ye J."/>
            <person name="Wang L."/>
            <person name="Fang L."/>
            <person name="Lei T."/>
            <person name="Chen C."/>
            <person name="Chen H."/>
            <person name="Xu Z."/>
            <person name="Li H."/>
            <person name="Huang H."/>
            <person name="Zhang F."/>
            <person name="Xu H."/>
            <person name="Li N."/>
            <person name="Zhao C."/>
            <person name="Li S."/>
            <person name="Dong L."/>
            <person name="Huang Y."/>
            <person name="Li L."/>
            <person name="Xi Y."/>
            <person name="Qi Q."/>
            <person name="Li W."/>
            <person name="Zhang B."/>
            <person name="Hu W."/>
            <person name="Zhang Y."/>
            <person name="Tian X."/>
            <person name="Jiao Y."/>
            <person name="Liang X."/>
            <person name="Jin J."/>
            <person name="Gao L."/>
            <person name="Zheng W."/>
            <person name="Hao B."/>
            <person name="Liu S."/>
            <person name="Wang W."/>
            <person name="Yuan L."/>
            <person name="Cao M."/>
            <person name="McDermott J."/>
            <person name="Samudrala R."/>
            <person name="Wang J."/>
            <person name="Wong G.K."/>
            <person name="Yang H."/>
        </authorList>
    </citation>
    <scope>NUCLEOTIDE SEQUENCE [LARGE SCALE GENOMIC DNA]</scope>
</reference>
<organism evidence="1">
    <name type="scientific">Oryza sativa subsp. japonica</name>
    <name type="common">Rice</name>
    <dbReference type="NCBI Taxonomy" id="39947"/>
    <lineage>
        <taxon>Eukaryota</taxon>
        <taxon>Viridiplantae</taxon>
        <taxon>Streptophyta</taxon>
        <taxon>Embryophyta</taxon>
        <taxon>Tracheophyta</taxon>
        <taxon>Spermatophyta</taxon>
        <taxon>Magnoliopsida</taxon>
        <taxon>Liliopsida</taxon>
        <taxon>Poales</taxon>
        <taxon>Poaceae</taxon>
        <taxon>BOP clade</taxon>
        <taxon>Oryzoideae</taxon>
        <taxon>Oryzeae</taxon>
        <taxon>Oryzinae</taxon>
        <taxon>Oryza</taxon>
        <taxon>Oryza sativa</taxon>
    </lineage>
</organism>
<accession>A0A8J8YHU8</accession>
<name>A0A8J8YHU8_ORYSJ</name>
<protein>
    <submittedName>
        <fullName evidence="1">Uncharacterized protein</fullName>
    </submittedName>
</protein>
<sequence>MQTRAELLEDFVGGGIRNGATGTSCSGSSTEVDIVRQALLTVRLVPVGVQAPWRCACWWCLTSPRRVVPPRLVDGKPRLPQTLLFVVLHLASQIAKGVLGFQGEEYTRRHIPAA</sequence>
<reference evidence="1" key="2">
    <citation type="submission" date="2008-12" db="EMBL/GenBank/DDBJ databases">
        <title>Improved gene annotation of the rice (Oryza sativa) genomes.</title>
        <authorList>
            <person name="Wang J."/>
            <person name="Li R."/>
            <person name="Fan W."/>
            <person name="Huang Q."/>
            <person name="Zhang J."/>
            <person name="Zhou Y."/>
            <person name="Hu Y."/>
            <person name="Zi S."/>
            <person name="Li J."/>
            <person name="Ni P."/>
            <person name="Zheng H."/>
            <person name="Zhang Y."/>
            <person name="Zhao M."/>
            <person name="Hao Q."/>
            <person name="McDermott J."/>
            <person name="Samudrala R."/>
            <person name="Kristiansen K."/>
            <person name="Wong G.K.-S."/>
        </authorList>
    </citation>
    <scope>NUCLEOTIDE SEQUENCE</scope>
</reference>